<evidence type="ECO:0000256" key="1">
    <source>
        <dbReference type="SAM" id="MobiDB-lite"/>
    </source>
</evidence>
<feature type="transmembrane region" description="Helical" evidence="2">
    <location>
        <begin position="96"/>
        <end position="113"/>
    </location>
</feature>
<name>A0A0N5AUQ7_9BILA</name>
<feature type="transmembrane region" description="Helical" evidence="2">
    <location>
        <begin position="125"/>
        <end position="148"/>
    </location>
</feature>
<evidence type="ECO:0000256" key="2">
    <source>
        <dbReference type="SAM" id="Phobius"/>
    </source>
</evidence>
<sequence>MSALVKWLLRKRDQCSVTYSRFGLPGDVVDDRPQPTRIYVEPFDDNHSDFLFYKTCHSTKAALACAGFGMSVVIFCFLFLFFKFDWYSHTSGVDTLTLLILFFFLFFGVRIHYDVIVGIKRQSAHYLLPFIIVYAMSIGGELALFFYLLSHMHFLSEYTVATPSKKPFIFLMIVTSTIIFIQTNMLLAVLKCRFYLTKKAVHAVALKVAEKTMSKYPGIQIVVAGSDQSHNMEINIPEMEAVMPETAEASRVTSTNSASGSNENTGLDKTGSAFSETKLLSTGTSMKSCSNSNKDSGVKGLTDI</sequence>
<proteinExistence type="predicted"/>
<keyword evidence="3" id="KW-1185">Reference proteome</keyword>
<reference evidence="4" key="1">
    <citation type="submission" date="2017-02" db="UniProtKB">
        <authorList>
            <consortium name="WormBaseParasite"/>
        </authorList>
    </citation>
    <scope>IDENTIFICATION</scope>
</reference>
<evidence type="ECO:0000313" key="4">
    <source>
        <dbReference type="WBParaSite" id="SMUV_0000859901-mRNA-1"/>
    </source>
</evidence>
<dbReference type="WBParaSite" id="SMUV_0000859901-mRNA-1">
    <property type="protein sequence ID" value="SMUV_0000859901-mRNA-1"/>
    <property type="gene ID" value="SMUV_0000859901"/>
</dbReference>
<dbReference type="Proteomes" id="UP000046393">
    <property type="component" value="Unplaced"/>
</dbReference>
<feature type="transmembrane region" description="Helical" evidence="2">
    <location>
        <begin position="168"/>
        <end position="190"/>
    </location>
</feature>
<feature type="region of interest" description="Disordered" evidence="1">
    <location>
        <begin position="246"/>
        <end position="304"/>
    </location>
</feature>
<feature type="compositionally biased region" description="Polar residues" evidence="1">
    <location>
        <begin position="251"/>
        <end position="295"/>
    </location>
</feature>
<keyword evidence="2" id="KW-1133">Transmembrane helix</keyword>
<keyword evidence="2" id="KW-0812">Transmembrane</keyword>
<dbReference type="AlphaFoldDB" id="A0A0N5AUQ7"/>
<feature type="transmembrane region" description="Helical" evidence="2">
    <location>
        <begin position="61"/>
        <end position="84"/>
    </location>
</feature>
<keyword evidence="2" id="KW-0472">Membrane</keyword>
<organism evidence="3 4">
    <name type="scientific">Syphacia muris</name>
    <dbReference type="NCBI Taxonomy" id="451379"/>
    <lineage>
        <taxon>Eukaryota</taxon>
        <taxon>Metazoa</taxon>
        <taxon>Ecdysozoa</taxon>
        <taxon>Nematoda</taxon>
        <taxon>Chromadorea</taxon>
        <taxon>Rhabditida</taxon>
        <taxon>Spirurina</taxon>
        <taxon>Oxyuridomorpha</taxon>
        <taxon>Oxyuroidea</taxon>
        <taxon>Oxyuridae</taxon>
        <taxon>Syphacia</taxon>
    </lineage>
</organism>
<protein>
    <submittedName>
        <fullName evidence="4">Uncharacterized protein</fullName>
    </submittedName>
</protein>
<evidence type="ECO:0000313" key="3">
    <source>
        <dbReference type="Proteomes" id="UP000046393"/>
    </source>
</evidence>
<accession>A0A0N5AUQ7</accession>